<feature type="domain" description="HTH gntR-type" evidence="4">
    <location>
        <begin position="26"/>
        <end position="94"/>
    </location>
</feature>
<dbReference type="PANTHER" id="PTHR44846:SF1">
    <property type="entry name" value="MANNOSYL-D-GLYCERATE TRANSPORT_METABOLISM SYSTEM REPRESSOR MNGR-RELATED"/>
    <property type="match status" value="1"/>
</dbReference>
<dbReference type="Gene3D" id="3.40.1410.10">
    <property type="entry name" value="Chorismate lyase-like"/>
    <property type="match status" value="1"/>
</dbReference>
<accession>A0A3G8YH54</accession>
<dbReference type="RefSeq" id="WP_124874438.1">
    <property type="nucleotide sequence ID" value="NZ_CP034185.1"/>
</dbReference>
<dbReference type="CDD" id="cd07377">
    <property type="entry name" value="WHTH_GntR"/>
    <property type="match status" value="1"/>
</dbReference>
<name>A0A3G8YH54_9DEIO</name>
<geneLocation type="plasmid" evidence="5 6">
    <name>unnamed1</name>
</geneLocation>
<dbReference type="GO" id="GO:0003700">
    <property type="term" value="F:DNA-binding transcription factor activity"/>
    <property type="evidence" value="ECO:0007669"/>
    <property type="project" value="InterPro"/>
</dbReference>
<keyword evidence="2" id="KW-0238">DNA-binding</keyword>
<gene>
    <name evidence="5" type="ORF">EHF33_17130</name>
</gene>
<dbReference type="InterPro" id="IPR036388">
    <property type="entry name" value="WH-like_DNA-bd_sf"/>
</dbReference>
<keyword evidence="1" id="KW-0805">Transcription regulation</keyword>
<dbReference type="Gene3D" id="1.10.10.10">
    <property type="entry name" value="Winged helix-like DNA-binding domain superfamily/Winged helix DNA-binding domain"/>
    <property type="match status" value="1"/>
</dbReference>
<dbReference type="KEGG" id="dph:EHF33_17130"/>
<dbReference type="PROSITE" id="PS50949">
    <property type="entry name" value="HTH_GNTR"/>
    <property type="match status" value="1"/>
</dbReference>
<dbReference type="InterPro" id="IPR011663">
    <property type="entry name" value="UTRA"/>
</dbReference>
<dbReference type="GO" id="GO:0003677">
    <property type="term" value="F:DNA binding"/>
    <property type="evidence" value="ECO:0007669"/>
    <property type="project" value="UniProtKB-KW"/>
</dbReference>
<organism evidence="5 6">
    <name type="scientific">Deinococcus psychrotolerans</name>
    <dbReference type="NCBI Taxonomy" id="2489213"/>
    <lineage>
        <taxon>Bacteria</taxon>
        <taxon>Thermotogati</taxon>
        <taxon>Deinococcota</taxon>
        <taxon>Deinococci</taxon>
        <taxon>Deinococcales</taxon>
        <taxon>Deinococcaceae</taxon>
        <taxon>Deinococcus</taxon>
    </lineage>
</organism>
<evidence type="ECO:0000256" key="3">
    <source>
        <dbReference type="ARBA" id="ARBA00023163"/>
    </source>
</evidence>
<protein>
    <submittedName>
        <fullName evidence="5">GntR family transcriptional regulator</fullName>
    </submittedName>
</protein>
<evidence type="ECO:0000313" key="6">
    <source>
        <dbReference type="Proteomes" id="UP000276417"/>
    </source>
</evidence>
<dbReference type="InterPro" id="IPR000524">
    <property type="entry name" value="Tscrpt_reg_HTH_GntR"/>
</dbReference>
<dbReference type="InterPro" id="IPR050679">
    <property type="entry name" value="Bact_HTH_transcr_reg"/>
</dbReference>
<evidence type="ECO:0000256" key="1">
    <source>
        <dbReference type="ARBA" id="ARBA00023015"/>
    </source>
</evidence>
<evidence type="ECO:0000256" key="2">
    <source>
        <dbReference type="ARBA" id="ARBA00023125"/>
    </source>
</evidence>
<dbReference type="OrthoDB" id="9815017at2"/>
<dbReference type="SUPFAM" id="SSF46785">
    <property type="entry name" value="Winged helix' DNA-binding domain"/>
    <property type="match status" value="1"/>
</dbReference>
<dbReference type="SMART" id="SM00345">
    <property type="entry name" value="HTH_GNTR"/>
    <property type="match status" value="1"/>
</dbReference>
<dbReference type="EMBL" id="CP034185">
    <property type="protein sequence ID" value="AZI44622.1"/>
    <property type="molecule type" value="Genomic_DNA"/>
</dbReference>
<keyword evidence="5" id="KW-0614">Plasmid</keyword>
<dbReference type="InterPro" id="IPR028978">
    <property type="entry name" value="Chorismate_lyase_/UTRA_dom_sf"/>
</dbReference>
<keyword evidence="3" id="KW-0804">Transcription</keyword>
<keyword evidence="6" id="KW-1185">Reference proteome</keyword>
<dbReference type="GO" id="GO:0045892">
    <property type="term" value="P:negative regulation of DNA-templated transcription"/>
    <property type="evidence" value="ECO:0007669"/>
    <property type="project" value="TreeGrafter"/>
</dbReference>
<dbReference type="Pfam" id="PF07702">
    <property type="entry name" value="UTRA"/>
    <property type="match status" value="1"/>
</dbReference>
<sequence>MPARLSSPVPSALAAALPSGAGLSSSPRYLQVAGALQAAIERGEYPAGSALPAERELAARLGVSRVTVRQATLKLAERGLVVRRHGSGTFVAASGPERIQHPLSRLTSFTEDMHSRGLSAGGQVLSFGAGHPNPQEAMQLGLSPGQRVYRVRRLRTAGGEALAVEESILSAERLGILSAADVQDVSLYALMQQRGAAPVRALRQLRAVNADQELAELLGVPLGAALLSTERVAWDAAGRAVELARASYRGDRYDFVMELREAGT</sequence>
<dbReference type="InterPro" id="IPR036390">
    <property type="entry name" value="WH_DNA-bd_sf"/>
</dbReference>
<dbReference type="PANTHER" id="PTHR44846">
    <property type="entry name" value="MANNOSYL-D-GLYCERATE TRANSPORT/METABOLISM SYSTEM REPRESSOR MNGR-RELATED"/>
    <property type="match status" value="1"/>
</dbReference>
<dbReference type="AlphaFoldDB" id="A0A3G8YH54"/>
<dbReference type="PRINTS" id="PR00035">
    <property type="entry name" value="HTHGNTR"/>
</dbReference>
<dbReference type="Pfam" id="PF00392">
    <property type="entry name" value="GntR"/>
    <property type="match status" value="1"/>
</dbReference>
<dbReference type="Proteomes" id="UP000276417">
    <property type="component" value="Plasmid unnamed1"/>
</dbReference>
<evidence type="ECO:0000259" key="4">
    <source>
        <dbReference type="PROSITE" id="PS50949"/>
    </source>
</evidence>
<proteinExistence type="predicted"/>
<reference evidence="5 6" key="1">
    <citation type="submission" date="2018-11" db="EMBL/GenBank/DDBJ databases">
        <title>Deinococcus shelandsis sp. nov., isolated from South Shetland Islands soil of Antarctica.</title>
        <authorList>
            <person name="Tian J."/>
        </authorList>
    </citation>
    <scope>NUCLEOTIDE SEQUENCE [LARGE SCALE GENOMIC DNA]</scope>
    <source>
        <strain evidence="5 6">S14-83T</strain>
        <plasmid evidence="5 6">unnamed1</plasmid>
    </source>
</reference>
<dbReference type="SMART" id="SM00866">
    <property type="entry name" value="UTRA"/>
    <property type="match status" value="1"/>
</dbReference>
<evidence type="ECO:0000313" key="5">
    <source>
        <dbReference type="EMBL" id="AZI44622.1"/>
    </source>
</evidence>
<dbReference type="SUPFAM" id="SSF64288">
    <property type="entry name" value="Chorismate lyase-like"/>
    <property type="match status" value="1"/>
</dbReference>